<dbReference type="SMART" id="SM00248">
    <property type="entry name" value="ANK"/>
    <property type="match status" value="15"/>
</dbReference>
<dbReference type="SUPFAM" id="SSF48403">
    <property type="entry name" value="Ankyrin repeat"/>
    <property type="match status" value="2"/>
</dbReference>
<dbReference type="PROSITE" id="PS50297">
    <property type="entry name" value="ANK_REP_REGION"/>
    <property type="match status" value="5"/>
</dbReference>
<name>A0A1Q5T4T8_9EURO</name>
<feature type="repeat" description="ANK" evidence="3">
    <location>
        <begin position="94"/>
        <end position="126"/>
    </location>
</feature>
<dbReference type="InterPro" id="IPR036770">
    <property type="entry name" value="Ankyrin_rpt-contain_sf"/>
</dbReference>
<feature type="repeat" description="ANK" evidence="3">
    <location>
        <begin position="265"/>
        <end position="297"/>
    </location>
</feature>
<protein>
    <submittedName>
        <fullName evidence="5">Ankyrin-3</fullName>
    </submittedName>
</protein>
<evidence type="ECO:0000256" key="1">
    <source>
        <dbReference type="ARBA" id="ARBA00022737"/>
    </source>
</evidence>
<sequence>MSQNLRCNTSNWLFQLPPEILLYLSEFFNSSRDLFAMACVNRDSKDFFLPCLYSFNVRRQESSALIWATQTNKIALANRLLKEYRANANTTDDRSRTPIFHAIQVGSEEMIRTLLERAADINWQDDRHQTPLLYALQRKHLSMGRVLLQHFNPSVDCTDSMGRNAIWYAVASCNEQLVRLLLERQSDIWMMDHRQTTPLSLAISNRNVAIIQLLLDHSQAHPSQPRLVDINGGDHPLCLAVQAGLKEIADNLIKYGAELHVRDRYGQPLLHQAASNGHDNVIQLLLGHGVDVNSTDPGGRTALHFAAFYGHKSTTQLLLSTPGIDIVRCDREGATPLCAAAHGNHRSVALQILAKKPININARGFGHKTALHLAVENRDFHLACRLVERESLDPNTCDNQGWTALSYAAGQGDLQMVELLLTRSDLELNVSRAPPIYLAADRGHLEVVRRLVSLQDVNINQTYWQKSPLSIAIENGYRRIAKLLLKQGSRLDVNAKTSLGDTALHIAVSYGNLEIVELLLRDDRLDVTGTNRYGESALELAARKGREHVVRRLCHDRRARNGSHFRSAMEATSNLRILYLLQGQLMRRDVQHDVRRSARLAKGSYQVMESRTAPPLRRSARLSQSRARRFKITDSG</sequence>
<accession>A0A1Q5T4T8</accession>
<evidence type="ECO:0000313" key="6">
    <source>
        <dbReference type="Proteomes" id="UP000186955"/>
    </source>
</evidence>
<organism evidence="5 6">
    <name type="scientific">Penicillium subrubescens</name>
    <dbReference type="NCBI Taxonomy" id="1316194"/>
    <lineage>
        <taxon>Eukaryota</taxon>
        <taxon>Fungi</taxon>
        <taxon>Dikarya</taxon>
        <taxon>Ascomycota</taxon>
        <taxon>Pezizomycotina</taxon>
        <taxon>Eurotiomycetes</taxon>
        <taxon>Eurotiomycetidae</taxon>
        <taxon>Eurotiales</taxon>
        <taxon>Aspergillaceae</taxon>
        <taxon>Penicillium</taxon>
    </lineage>
</organism>
<dbReference type="STRING" id="1316194.A0A1Q5T4T8"/>
<keyword evidence="6" id="KW-1185">Reference proteome</keyword>
<dbReference type="AlphaFoldDB" id="A0A1Q5T4T8"/>
<dbReference type="GO" id="GO:0045944">
    <property type="term" value="P:positive regulation of transcription by RNA polymerase II"/>
    <property type="evidence" value="ECO:0007669"/>
    <property type="project" value="TreeGrafter"/>
</dbReference>
<proteinExistence type="predicted"/>
<keyword evidence="1" id="KW-0677">Repeat</keyword>
<evidence type="ECO:0000256" key="3">
    <source>
        <dbReference type="PROSITE-ProRule" id="PRU00023"/>
    </source>
</evidence>
<dbReference type="Proteomes" id="UP000186955">
    <property type="component" value="Unassembled WGS sequence"/>
</dbReference>
<evidence type="ECO:0000256" key="4">
    <source>
        <dbReference type="SAM" id="MobiDB-lite"/>
    </source>
</evidence>
<dbReference type="PANTHER" id="PTHR24193:SF121">
    <property type="entry name" value="ADA2A-CONTAINING COMPLEX COMPONENT 3, ISOFORM D"/>
    <property type="match status" value="1"/>
</dbReference>
<feature type="repeat" description="ANK" evidence="3">
    <location>
        <begin position="232"/>
        <end position="264"/>
    </location>
</feature>
<dbReference type="PANTHER" id="PTHR24193">
    <property type="entry name" value="ANKYRIN REPEAT PROTEIN"/>
    <property type="match status" value="1"/>
</dbReference>
<dbReference type="GO" id="GO:0005634">
    <property type="term" value="C:nucleus"/>
    <property type="evidence" value="ECO:0007669"/>
    <property type="project" value="TreeGrafter"/>
</dbReference>
<feature type="repeat" description="ANK" evidence="3">
    <location>
        <begin position="464"/>
        <end position="496"/>
    </location>
</feature>
<gene>
    <name evidence="5" type="ORF">PENSUB_11257</name>
</gene>
<comment type="caution">
    <text evidence="5">The sequence shown here is derived from an EMBL/GenBank/DDBJ whole genome shotgun (WGS) entry which is preliminary data.</text>
</comment>
<evidence type="ECO:0000256" key="2">
    <source>
        <dbReference type="ARBA" id="ARBA00023043"/>
    </source>
</evidence>
<feature type="region of interest" description="Disordered" evidence="4">
    <location>
        <begin position="605"/>
        <end position="636"/>
    </location>
</feature>
<dbReference type="Pfam" id="PF12796">
    <property type="entry name" value="Ank_2"/>
    <property type="match status" value="4"/>
</dbReference>
<evidence type="ECO:0000313" key="5">
    <source>
        <dbReference type="EMBL" id="OKO95226.1"/>
    </source>
</evidence>
<dbReference type="Pfam" id="PF00023">
    <property type="entry name" value="Ank"/>
    <property type="match status" value="1"/>
</dbReference>
<dbReference type="InterPro" id="IPR050663">
    <property type="entry name" value="Ankyrin-SOCS_Box"/>
</dbReference>
<dbReference type="PROSITE" id="PS50088">
    <property type="entry name" value="ANK_REPEAT"/>
    <property type="match status" value="6"/>
</dbReference>
<dbReference type="Gene3D" id="1.25.40.20">
    <property type="entry name" value="Ankyrin repeat-containing domain"/>
    <property type="match status" value="3"/>
</dbReference>
<keyword evidence="2 3" id="KW-0040">ANK repeat</keyword>
<dbReference type="GO" id="GO:0000976">
    <property type="term" value="F:transcription cis-regulatory region binding"/>
    <property type="evidence" value="ECO:0007669"/>
    <property type="project" value="TreeGrafter"/>
</dbReference>
<dbReference type="EMBL" id="MNBE01000705">
    <property type="protein sequence ID" value="OKO95226.1"/>
    <property type="molecule type" value="Genomic_DNA"/>
</dbReference>
<reference evidence="5 6" key="1">
    <citation type="submission" date="2016-10" db="EMBL/GenBank/DDBJ databases">
        <title>Genome sequence of the ascomycete fungus Penicillium subrubescens.</title>
        <authorList>
            <person name="De Vries R.P."/>
            <person name="Peng M."/>
            <person name="Dilokpimol A."/>
            <person name="Hilden K."/>
            <person name="Makela M.R."/>
            <person name="Grigoriev I."/>
            <person name="Riley R."/>
            <person name="Granchi Z."/>
        </authorList>
    </citation>
    <scope>NUCLEOTIDE SEQUENCE [LARGE SCALE GENOMIC DNA]</scope>
    <source>
        <strain evidence="5 6">CBS 132785</strain>
    </source>
</reference>
<feature type="repeat" description="ANK" evidence="3">
    <location>
        <begin position="499"/>
        <end position="521"/>
    </location>
</feature>
<dbReference type="InterPro" id="IPR002110">
    <property type="entry name" value="Ankyrin_rpt"/>
</dbReference>
<feature type="repeat" description="ANK" evidence="3">
    <location>
        <begin position="298"/>
        <end position="320"/>
    </location>
</feature>